<evidence type="ECO:0000313" key="4">
    <source>
        <dbReference type="Proteomes" id="UP001054252"/>
    </source>
</evidence>
<dbReference type="PANTHER" id="PTHR46890">
    <property type="entry name" value="NON-LTR RETROLELEMENT REVERSE TRANSCRIPTASE-LIKE PROTEIN-RELATED"/>
    <property type="match status" value="1"/>
</dbReference>
<protein>
    <recommendedName>
        <fullName evidence="2">Reverse transcriptase domain-containing protein</fullName>
    </recommendedName>
</protein>
<dbReference type="InterPro" id="IPR044730">
    <property type="entry name" value="RNase_H-like_dom_plant"/>
</dbReference>
<dbReference type="InterPro" id="IPR002156">
    <property type="entry name" value="RNaseH_domain"/>
</dbReference>
<dbReference type="GO" id="GO:0004523">
    <property type="term" value="F:RNA-DNA hybrid ribonuclease activity"/>
    <property type="evidence" value="ECO:0007669"/>
    <property type="project" value="InterPro"/>
</dbReference>
<sequence>MKIISWNCRGAAKQSFQSSVMDLKRIHNPCIVLILETKISGDQAIAKARALGFPHFHCVDSDGLAGGLWILWNDSEVTLDIVSTNAQAIHATVKVHNHPSLSSDTWFLSGIYGRPIYEIRTMLWQELRYLSTMISCSWILIGDFNDVIDQSEKFGGGMVSQSRVRSYLDCMNDCHMQDIGYIGPKFTWLNMRNNHQLIRERLDRAWANPDWRLLFPEANLYHLPRFNSDHHPIMLDLCPNLSRMGPRPFRMEKFWLDHHDFSQVISPIWSLTNTNSTESLALTVAASKQWSKTVFGNIFEDKKSIIKRLNGIYRSPAFPHSSFLVDLERQLFKEYENILKIEEDLWFMKSRSNWLIEGDRNTKFFHLSTVRHRARNRILGLKDSIGNWIFDPLALSTLIMNYFSGLFTTLHELSYSDSFAGIDVSPRAIPLESFQGVFTKDEIWAALHSIKPFKAPRPDGVHPLFFQKFWDITKDKLCTDIVQIFSIGIIPSSWNESLVVLIPKNTSPISIQEFRPIGLCNTTYKVVSKILVNRLKPWMDKLISPCQSSFIPGRQGCDNVLILQELVHSFTKKKGAQGIRQGDPLSPYIFILCMEFLAIKISTYMNAGLWKGSKAGRRGPLLSHLFFADDIIFVGKATQENCNYLSSLLQFFCSRSGQKINLQKSRVLFSNNVDPPSRDLLCSMLGISETKDLGKYLGVPISHRKLKKTQCQFIVDKVRKKLANWKTNFLSFAGRTLFQQGLKWIPRNGNAISFWNDYWCGDRPLSEVLAGPHLPHSNSLSLSHALESSSLHTISYHLPQIIWDQIRAIPLSLENLDTDIFTWAHGQGGNFSSSSAYCLLLELPSKGVNEWNWVWKTNTLPKIQHFLWLLSHKRLKSLNFLQRLGICSSSICPRCQSYDETIDHIFRTCSSSVSLWNDILPGAIVSNDDTPFQQWLRNNSARSDDALTTLVAWGTLFSFIIWGIWIFRNHVLYRHENINTQTFYNSIRFRAIEFWSSHQIPQSLHQRTHGMFAWSKPHFPTIKLNSNGSSIGNPGLSGFGGIFRDSLGNWVLGYARNIGFSSPLAAELWAIRDGLVLAIQRGFHNLIVESDSKVAVLLLTKGCVSTHPHSTLILDCRMLMQKIHQIHLVNIVRERNMCAD</sequence>
<evidence type="ECO:0000256" key="1">
    <source>
        <dbReference type="SAM" id="Phobius"/>
    </source>
</evidence>
<dbReference type="CDD" id="cd06222">
    <property type="entry name" value="RNase_H_like"/>
    <property type="match status" value="1"/>
</dbReference>
<dbReference type="Pfam" id="PF13456">
    <property type="entry name" value="RVT_3"/>
    <property type="match status" value="1"/>
</dbReference>
<dbReference type="Pfam" id="PF03372">
    <property type="entry name" value="Exo_endo_phos"/>
    <property type="match status" value="1"/>
</dbReference>
<evidence type="ECO:0000259" key="2">
    <source>
        <dbReference type="PROSITE" id="PS50878"/>
    </source>
</evidence>
<feature type="transmembrane region" description="Helical" evidence="1">
    <location>
        <begin position="946"/>
        <end position="967"/>
    </location>
</feature>
<comment type="caution">
    <text evidence="3">The sequence shown here is derived from an EMBL/GenBank/DDBJ whole genome shotgun (WGS) entry which is preliminary data.</text>
</comment>
<dbReference type="InterPro" id="IPR052343">
    <property type="entry name" value="Retrotransposon-Effector_Assoc"/>
</dbReference>
<feature type="domain" description="Reverse transcriptase" evidence="2">
    <location>
        <begin position="483"/>
        <end position="701"/>
    </location>
</feature>
<dbReference type="PROSITE" id="PS50878">
    <property type="entry name" value="RT_POL"/>
    <property type="match status" value="1"/>
</dbReference>
<dbReference type="InterPro" id="IPR036691">
    <property type="entry name" value="Endo/exonu/phosph_ase_sf"/>
</dbReference>
<keyword evidence="1" id="KW-0472">Membrane</keyword>
<gene>
    <name evidence="3" type="ORF">SLEP1_g23484</name>
</gene>
<keyword evidence="4" id="KW-1185">Reference proteome</keyword>
<dbReference type="GO" id="GO:0003676">
    <property type="term" value="F:nucleic acid binding"/>
    <property type="evidence" value="ECO:0007669"/>
    <property type="project" value="InterPro"/>
</dbReference>
<keyword evidence="1" id="KW-0812">Transmembrane</keyword>
<dbReference type="Gene3D" id="3.30.420.10">
    <property type="entry name" value="Ribonuclease H-like superfamily/Ribonuclease H"/>
    <property type="match status" value="1"/>
</dbReference>
<dbReference type="Gene3D" id="3.60.10.10">
    <property type="entry name" value="Endonuclease/exonuclease/phosphatase"/>
    <property type="match status" value="1"/>
</dbReference>
<name>A0AAV5JPL5_9ROSI</name>
<dbReference type="AlphaFoldDB" id="A0AAV5JPL5"/>
<accession>A0AAV5JPL5</accession>
<dbReference type="InterPro" id="IPR036397">
    <property type="entry name" value="RNaseH_sf"/>
</dbReference>
<dbReference type="Proteomes" id="UP001054252">
    <property type="component" value="Unassembled WGS sequence"/>
</dbReference>
<dbReference type="Pfam" id="PF00078">
    <property type="entry name" value="RVT_1"/>
    <property type="match status" value="1"/>
</dbReference>
<evidence type="ECO:0000313" key="3">
    <source>
        <dbReference type="EMBL" id="GKV12325.1"/>
    </source>
</evidence>
<dbReference type="PANTHER" id="PTHR46890:SF48">
    <property type="entry name" value="RNA-DIRECTED DNA POLYMERASE"/>
    <property type="match status" value="1"/>
</dbReference>
<dbReference type="EMBL" id="BPVZ01000036">
    <property type="protein sequence ID" value="GKV12325.1"/>
    <property type="molecule type" value="Genomic_DNA"/>
</dbReference>
<reference evidence="3 4" key="1">
    <citation type="journal article" date="2021" name="Commun. Biol.">
        <title>The genome of Shorea leprosula (Dipterocarpaceae) highlights the ecological relevance of drought in aseasonal tropical rainforests.</title>
        <authorList>
            <person name="Ng K.K.S."/>
            <person name="Kobayashi M.J."/>
            <person name="Fawcett J.A."/>
            <person name="Hatakeyama M."/>
            <person name="Paape T."/>
            <person name="Ng C.H."/>
            <person name="Ang C.C."/>
            <person name="Tnah L.H."/>
            <person name="Lee C.T."/>
            <person name="Nishiyama T."/>
            <person name="Sese J."/>
            <person name="O'Brien M.J."/>
            <person name="Copetti D."/>
            <person name="Mohd Noor M.I."/>
            <person name="Ong R.C."/>
            <person name="Putra M."/>
            <person name="Sireger I.Z."/>
            <person name="Indrioko S."/>
            <person name="Kosugi Y."/>
            <person name="Izuno A."/>
            <person name="Isagi Y."/>
            <person name="Lee S.L."/>
            <person name="Shimizu K.K."/>
        </authorList>
    </citation>
    <scope>NUCLEOTIDE SEQUENCE [LARGE SCALE GENOMIC DNA]</scope>
    <source>
        <strain evidence="3">214</strain>
    </source>
</reference>
<dbReference type="InterPro" id="IPR026960">
    <property type="entry name" value="RVT-Znf"/>
</dbReference>
<dbReference type="InterPro" id="IPR000477">
    <property type="entry name" value="RT_dom"/>
</dbReference>
<dbReference type="SUPFAM" id="SSF56219">
    <property type="entry name" value="DNase I-like"/>
    <property type="match status" value="1"/>
</dbReference>
<dbReference type="InterPro" id="IPR005135">
    <property type="entry name" value="Endo/exonuclease/phosphatase"/>
</dbReference>
<dbReference type="SUPFAM" id="SSF53098">
    <property type="entry name" value="Ribonuclease H-like"/>
    <property type="match status" value="1"/>
</dbReference>
<organism evidence="3 4">
    <name type="scientific">Rubroshorea leprosula</name>
    <dbReference type="NCBI Taxonomy" id="152421"/>
    <lineage>
        <taxon>Eukaryota</taxon>
        <taxon>Viridiplantae</taxon>
        <taxon>Streptophyta</taxon>
        <taxon>Embryophyta</taxon>
        <taxon>Tracheophyta</taxon>
        <taxon>Spermatophyta</taxon>
        <taxon>Magnoliopsida</taxon>
        <taxon>eudicotyledons</taxon>
        <taxon>Gunneridae</taxon>
        <taxon>Pentapetalae</taxon>
        <taxon>rosids</taxon>
        <taxon>malvids</taxon>
        <taxon>Malvales</taxon>
        <taxon>Dipterocarpaceae</taxon>
        <taxon>Rubroshorea</taxon>
    </lineage>
</organism>
<keyword evidence="1" id="KW-1133">Transmembrane helix</keyword>
<dbReference type="InterPro" id="IPR012337">
    <property type="entry name" value="RNaseH-like_sf"/>
</dbReference>
<dbReference type="CDD" id="cd01650">
    <property type="entry name" value="RT_nLTR_like"/>
    <property type="match status" value="1"/>
</dbReference>
<proteinExistence type="predicted"/>
<dbReference type="Pfam" id="PF13966">
    <property type="entry name" value="zf-RVT"/>
    <property type="match status" value="1"/>
</dbReference>